<dbReference type="EMBL" id="AWUE01013949">
    <property type="protein sequence ID" value="OMP05518.1"/>
    <property type="molecule type" value="Genomic_DNA"/>
</dbReference>
<organism evidence="1 2">
    <name type="scientific">Corchorus olitorius</name>
    <dbReference type="NCBI Taxonomy" id="93759"/>
    <lineage>
        <taxon>Eukaryota</taxon>
        <taxon>Viridiplantae</taxon>
        <taxon>Streptophyta</taxon>
        <taxon>Embryophyta</taxon>
        <taxon>Tracheophyta</taxon>
        <taxon>Spermatophyta</taxon>
        <taxon>Magnoliopsida</taxon>
        <taxon>eudicotyledons</taxon>
        <taxon>Gunneridae</taxon>
        <taxon>Pentapetalae</taxon>
        <taxon>rosids</taxon>
        <taxon>malvids</taxon>
        <taxon>Malvales</taxon>
        <taxon>Malvaceae</taxon>
        <taxon>Grewioideae</taxon>
        <taxon>Apeibeae</taxon>
        <taxon>Corchorus</taxon>
    </lineage>
</organism>
<dbReference type="AlphaFoldDB" id="A0A1R3KER5"/>
<keyword evidence="2" id="KW-1185">Reference proteome</keyword>
<accession>A0A1R3KER5</accession>
<evidence type="ECO:0000313" key="2">
    <source>
        <dbReference type="Proteomes" id="UP000187203"/>
    </source>
</evidence>
<comment type="caution">
    <text evidence="1">The sequence shown here is derived from an EMBL/GenBank/DDBJ whole genome shotgun (WGS) entry which is preliminary data.</text>
</comment>
<evidence type="ECO:0000313" key="1">
    <source>
        <dbReference type="EMBL" id="OMP05518.1"/>
    </source>
</evidence>
<name>A0A1R3KER5_9ROSI</name>
<gene>
    <name evidence="1" type="ORF">COLO4_08792</name>
</gene>
<proteinExistence type="predicted"/>
<reference evidence="2" key="1">
    <citation type="submission" date="2013-09" db="EMBL/GenBank/DDBJ databases">
        <title>Corchorus olitorius genome sequencing.</title>
        <authorList>
            <person name="Alam M."/>
            <person name="Haque M.S."/>
            <person name="Islam M.S."/>
            <person name="Emdad E.M."/>
            <person name="Islam M.M."/>
            <person name="Ahmed B."/>
            <person name="Halim A."/>
            <person name="Hossen Q.M.M."/>
            <person name="Hossain M.Z."/>
            <person name="Ahmed R."/>
            <person name="Khan M.M."/>
            <person name="Islam R."/>
            <person name="Rashid M.M."/>
            <person name="Khan S.A."/>
            <person name="Rahman M.S."/>
            <person name="Alam M."/>
            <person name="Yahiya A.S."/>
            <person name="Khan M.S."/>
            <person name="Azam M.S."/>
            <person name="Haque T."/>
            <person name="Lashkar M.Z.H."/>
            <person name="Akhand A.I."/>
            <person name="Morshed G."/>
            <person name="Roy S."/>
            <person name="Uddin K.S."/>
            <person name="Rabeya T."/>
            <person name="Hossain A.S."/>
            <person name="Chowdhury A."/>
            <person name="Snigdha A.R."/>
            <person name="Mortoza M.S."/>
            <person name="Matin S.A."/>
            <person name="Hoque S.M.E."/>
            <person name="Islam M.K."/>
            <person name="Roy D.K."/>
            <person name="Haider R."/>
            <person name="Moosa M.M."/>
            <person name="Elias S.M."/>
            <person name="Hasan A.M."/>
            <person name="Jahan S."/>
            <person name="Shafiuddin M."/>
            <person name="Mahmood N."/>
            <person name="Shommy N.S."/>
        </authorList>
    </citation>
    <scope>NUCLEOTIDE SEQUENCE [LARGE SCALE GENOMIC DNA]</scope>
    <source>
        <strain evidence="2">cv. O-4</strain>
    </source>
</reference>
<protein>
    <submittedName>
        <fullName evidence="1">Uncharacterized protein</fullName>
    </submittedName>
</protein>
<dbReference type="Proteomes" id="UP000187203">
    <property type="component" value="Unassembled WGS sequence"/>
</dbReference>
<sequence length="37" mass="4215">MAAAYVLPICARKGPSFKGLLSQDLSRERAVYEWSNW</sequence>